<reference evidence="3 4" key="1">
    <citation type="journal article" date="2021" name="Commun. Biol.">
        <title>The genome of Shorea leprosula (Dipterocarpaceae) highlights the ecological relevance of drought in aseasonal tropical rainforests.</title>
        <authorList>
            <person name="Ng K.K.S."/>
            <person name="Kobayashi M.J."/>
            <person name="Fawcett J.A."/>
            <person name="Hatakeyama M."/>
            <person name="Paape T."/>
            <person name="Ng C.H."/>
            <person name="Ang C.C."/>
            <person name="Tnah L.H."/>
            <person name="Lee C.T."/>
            <person name="Nishiyama T."/>
            <person name="Sese J."/>
            <person name="O'Brien M.J."/>
            <person name="Copetti D."/>
            <person name="Mohd Noor M.I."/>
            <person name="Ong R.C."/>
            <person name="Putra M."/>
            <person name="Sireger I.Z."/>
            <person name="Indrioko S."/>
            <person name="Kosugi Y."/>
            <person name="Izuno A."/>
            <person name="Isagi Y."/>
            <person name="Lee S.L."/>
            <person name="Shimizu K.K."/>
        </authorList>
    </citation>
    <scope>NUCLEOTIDE SEQUENCE [LARGE SCALE GENOMIC DNA]</scope>
    <source>
        <strain evidence="3">214</strain>
    </source>
</reference>
<comment type="caution">
    <text evidence="3">The sequence shown here is derived from an EMBL/GenBank/DDBJ whole genome shotgun (WGS) entry which is preliminary data.</text>
</comment>
<dbReference type="Pfam" id="PF13968">
    <property type="entry name" value="DUF4220"/>
    <property type="match status" value="1"/>
</dbReference>
<gene>
    <name evidence="3" type="ORF">SLEP1_g23915</name>
</gene>
<proteinExistence type="predicted"/>
<feature type="transmembrane region" description="Helical" evidence="1">
    <location>
        <begin position="90"/>
        <end position="109"/>
    </location>
</feature>
<name>A0AAV5JDY4_9ROSI</name>
<keyword evidence="1" id="KW-0812">Transmembrane</keyword>
<evidence type="ECO:0000259" key="2">
    <source>
        <dbReference type="Pfam" id="PF13968"/>
    </source>
</evidence>
<accession>A0AAV5JDY4</accession>
<sequence>MVLFSLTLQIILSVLGRHRKYKINHFFKAILWFAYFGADWIAIATLGKLSGSYAESTTTNVFRAYWAPLLLVHLGGPDTITAYAFEDNKLWIRHLVILVVKVIFVIYVVCLSWTFSWLSFLTLPLILVGIIKHVEKILCLKLNNSQKTKPIISNMFNLRGHSNPDQNQALHHLQEGNPYILGGYLLFTIMRPDVNDYFSSKNLSDVGTRIKAYLRETTGVDSIRAFNFASEYYFLEVGENPLEIFSIQLGFMFDVVYTKASLIYTKLGCFLRLTSFTSSFSVLVLFFINIINEPKSHGSRIDIAITGILLSGAIAQELYAAWVMLSSDWAVLVAEFHHNVLVRKMFKVSSKYFPYLLHQSKRWSNKIGQFDLLEYCWRYKKRKANQSDDFLQKITIGNEIAEMWHKWKLTKFVDVSPFGQQLINYVHLLILANGINPSKITRGEEALRIHQQFDQLKWSTELEIDHSIIIWHLATSVCYLQENNHDDEAMKISKHLSDYMMYLLAMCPALLLSEHSKSFWLDHAYGNLKELLPRATDTGNAASALLSIPDDVHDKEPRERTFEDLRGDVLKLATIINQSNNKWEMIRDVWMEMLSYAAVSTQHINHVKQLGEGIEFLSFIWLVVGLGIIGKVL</sequence>
<evidence type="ECO:0000313" key="3">
    <source>
        <dbReference type="EMBL" id="GKV12819.1"/>
    </source>
</evidence>
<keyword evidence="1" id="KW-0472">Membrane</keyword>
<keyword evidence="4" id="KW-1185">Reference proteome</keyword>
<dbReference type="EMBL" id="BPVZ01000037">
    <property type="protein sequence ID" value="GKV12819.1"/>
    <property type="molecule type" value="Genomic_DNA"/>
</dbReference>
<evidence type="ECO:0000313" key="4">
    <source>
        <dbReference type="Proteomes" id="UP001054252"/>
    </source>
</evidence>
<dbReference type="AlphaFoldDB" id="A0AAV5JDY4"/>
<dbReference type="Pfam" id="PF04578">
    <property type="entry name" value="DUF594"/>
    <property type="match status" value="1"/>
</dbReference>
<dbReference type="InterPro" id="IPR025315">
    <property type="entry name" value="DUF4220"/>
</dbReference>
<dbReference type="PANTHER" id="PTHR31325">
    <property type="entry name" value="OS01G0798800 PROTEIN-RELATED"/>
    <property type="match status" value="1"/>
</dbReference>
<feature type="domain" description="DUF4220" evidence="2">
    <location>
        <begin position="32"/>
        <end position="375"/>
    </location>
</feature>
<organism evidence="3 4">
    <name type="scientific">Rubroshorea leprosula</name>
    <dbReference type="NCBI Taxonomy" id="152421"/>
    <lineage>
        <taxon>Eukaryota</taxon>
        <taxon>Viridiplantae</taxon>
        <taxon>Streptophyta</taxon>
        <taxon>Embryophyta</taxon>
        <taxon>Tracheophyta</taxon>
        <taxon>Spermatophyta</taxon>
        <taxon>Magnoliopsida</taxon>
        <taxon>eudicotyledons</taxon>
        <taxon>Gunneridae</taxon>
        <taxon>Pentapetalae</taxon>
        <taxon>rosids</taxon>
        <taxon>malvids</taxon>
        <taxon>Malvales</taxon>
        <taxon>Dipterocarpaceae</taxon>
        <taxon>Rubroshorea</taxon>
    </lineage>
</organism>
<dbReference type="Proteomes" id="UP001054252">
    <property type="component" value="Unassembled WGS sequence"/>
</dbReference>
<dbReference type="InterPro" id="IPR007658">
    <property type="entry name" value="DUF594"/>
</dbReference>
<evidence type="ECO:0000256" key="1">
    <source>
        <dbReference type="SAM" id="Phobius"/>
    </source>
</evidence>
<protein>
    <recommendedName>
        <fullName evidence="2">DUF4220 domain-containing protein</fullName>
    </recommendedName>
</protein>
<keyword evidence="1" id="KW-1133">Transmembrane helix</keyword>
<feature type="transmembrane region" description="Helical" evidence="1">
    <location>
        <begin position="26"/>
        <end position="46"/>
    </location>
</feature>